<dbReference type="Proteomes" id="UP001523262">
    <property type="component" value="Unassembled WGS sequence"/>
</dbReference>
<evidence type="ECO:0000313" key="12">
    <source>
        <dbReference type="EMBL" id="MCM2534506.1"/>
    </source>
</evidence>
<dbReference type="PANTHER" id="PTHR43101">
    <property type="entry name" value="BETA-FRUCTOSIDASE"/>
    <property type="match status" value="1"/>
</dbReference>
<comment type="subcellular location">
    <subcellularLocation>
        <location evidence="9">Cytoplasm</location>
    </subcellularLocation>
</comment>
<evidence type="ECO:0000313" key="13">
    <source>
        <dbReference type="Proteomes" id="UP001523262"/>
    </source>
</evidence>
<dbReference type="InterPro" id="IPR023296">
    <property type="entry name" value="Glyco_hydro_beta-prop_sf"/>
</dbReference>
<keyword evidence="13" id="KW-1185">Reference proteome</keyword>
<evidence type="ECO:0000256" key="2">
    <source>
        <dbReference type="ARBA" id="ARBA00009902"/>
    </source>
</evidence>
<dbReference type="Gene3D" id="2.115.10.20">
    <property type="entry name" value="Glycosyl hydrolase domain, family 43"/>
    <property type="match status" value="1"/>
</dbReference>
<dbReference type="Pfam" id="PF00251">
    <property type="entry name" value="Glyco_hydro_32N"/>
    <property type="match status" value="1"/>
</dbReference>
<sequence>MIWTKEQRYRRIEEASQEELLKLQLEVSDCKWRQTFHIQPETGLLNDPNGFSYYNGEYHLFYQWFPLGPVHGLKYWYHTKSKDLVHWENVGIGIEPTDDYDSHGAYSGSAIEHDGKLFLLYTGNTRDENWERHSYQRLAIMDKAGEIVKLEQPVIRDVPNGYTDHLRDPKIWKDGNKFYTVIGAQRENKTGCVVLYSSTDLLNWKFEGELKTNLKIFGYMWECPDYFKLQDQGVLIFSPQGLEPKEDHFKNIYQSGYILGDKLDLEKLTLTHAPFQELDRGFDFYAPQTMMDADGRRILVGWMGLPEIDYPTDKNGWAHCLTLPRELSIRNSKLIQQPVKELQALRKQQHEIKDVIHQEKKMYDAFTGTSFEMICEFENFDAKEFGVQFRAGDNEKTIIKYVAVQKKVILDRTFSGESVGDQYGTVRKCFIDESKIKFHLFVDTSSVEIFINDGEEVFTSRIFPKEDSKEIRFFTTGGKALLHATKWDL</sequence>
<dbReference type="InterPro" id="IPR001362">
    <property type="entry name" value="Glyco_hydro_32"/>
</dbReference>
<dbReference type="CDD" id="cd18623">
    <property type="entry name" value="GH32_ScrB-like"/>
    <property type="match status" value="1"/>
</dbReference>
<dbReference type="InterPro" id="IPR006232">
    <property type="entry name" value="Suc6P_hydrolase"/>
</dbReference>
<dbReference type="InterPro" id="IPR013320">
    <property type="entry name" value="ConA-like_dom_sf"/>
</dbReference>
<dbReference type="EMBL" id="JAMQCR010000002">
    <property type="protein sequence ID" value="MCM2534506.1"/>
    <property type="molecule type" value="Genomic_DNA"/>
</dbReference>
<evidence type="ECO:0000256" key="3">
    <source>
        <dbReference type="ARBA" id="ARBA00012758"/>
    </source>
</evidence>
<gene>
    <name evidence="12" type="ORF">NDK43_21890</name>
</gene>
<evidence type="ECO:0000256" key="4">
    <source>
        <dbReference type="ARBA" id="ARBA00019623"/>
    </source>
</evidence>
<dbReference type="GO" id="GO:0004564">
    <property type="term" value="F:beta-fructofuranosidase activity"/>
    <property type="evidence" value="ECO:0007669"/>
    <property type="project" value="UniProtKB-EC"/>
</dbReference>
<organism evidence="12 13">
    <name type="scientific">Neobacillus pocheonensis</name>
    <dbReference type="NCBI Taxonomy" id="363869"/>
    <lineage>
        <taxon>Bacteria</taxon>
        <taxon>Bacillati</taxon>
        <taxon>Bacillota</taxon>
        <taxon>Bacilli</taxon>
        <taxon>Bacillales</taxon>
        <taxon>Bacillaceae</taxon>
        <taxon>Neobacillus</taxon>
    </lineage>
</organism>
<evidence type="ECO:0000256" key="8">
    <source>
        <dbReference type="RuleBase" id="RU362110"/>
    </source>
</evidence>
<proteinExistence type="inferred from homology"/>
<dbReference type="SUPFAM" id="SSF75005">
    <property type="entry name" value="Arabinanase/levansucrase/invertase"/>
    <property type="match status" value="1"/>
</dbReference>
<dbReference type="PROSITE" id="PS00609">
    <property type="entry name" value="GLYCOSYL_HYDROL_F32"/>
    <property type="match status" value="1"/>
</dbReference>
<dbReference type="NCBIfam" id="TIGR01322">
    <property type="entry name" value="scrB_fam"/>
    <property type="match status" value="1"/>
</dbReference>
<reference evidence="12 13" key="1">
    <citation type="submission" date="2022-06" db="EMBL/GenBank/DDBJ databases">
        <authorList>
            <person name="Jeon C.O."/>
        </authorList>
    </citation>
    <scope>NUCLEOTIDE SEQUENCE [LARGE SCALE GENOMIC DNA]</scope>
    <source>
        <strain evidence="12 13">KCTC 13943</strain>
    </source>
</reference>
<evidence type="ECO:0000256" key="9">
    <source>
        <dbReference type="RuleBase" id="RU365015"/>
    </source>
</evidence>
<comment type="similarity">
    <text evidence="2 8">Belongs to the glycosyl hydrolase 32 family.</text>
</comment>
<dbReference type="InterPro" id="IPR018053">
    <property type="entry name" value="Glyco_hydro_32_AS"/>
</dbReference>
<evidence type="ECO:0000259" key="11">
    <source>
        <dbReference type="Pfam" id="PF08244"/>
    </source>
</evidence>
<comment type="caution">
    <text evidence="12">The sequence shown here is derived from an EMBL/GenBank/DDBJ whole genome shotgun (WGS) entry which is preliminary data.</text>
</comment>
<dbReference type="SMART" id="SM00640">
    <property type="entry name" value="Glyco_32"/>
    <property type="match status" value="1"/>
</dbReference>
<evidence type="ECO:0000256" key="6">
    <source>
        <dbReference type="ARBA" id="ARBA00023295"/>
    </source>
</evidence>
<comment type="catalytic activity">
    <reaction evidence="8">
        <text>Hydrolysis of terminal non-reducing beta-D-fructofuranoside residues in beta-D-fructofuranosides.</text>
        <dbReference type="EC" id="3.2.1.26"/>
    </reaction>
</comment>
<feature type="domain" description="Glycosyl hydrolase family 32 C-terminal" evidence="11">
    <location>
        <begin position="341"/>
        <end position="480"/>
    </location>
</feature>
<keyword evidence="9" id="KW-0963">Cytoplasm</keyword>
<feature type="domain" description="Glycosyl hydrolase family 32 N-terminal" evidence="10">
    <location>
        <begin position="37"/>
        <end position="338"/>
    </location>
</feature>
<dbReference type="EC" id="3.2.1.26" evidence="3 8"/>
<keyword evidence="5 8" id="KW-0378">Hydrolase</keyword>
<dbReference type="Gene3D" id="2.60.120.560">
    <property type="entry name" value="Exo-inulinase, domain 1"/>
    <property type="match status" value="1"/>
</dbReference>
<dbReference type="Pfam" id="PF08244">
    <property type="entry name" value="Glyco_hydro_32C"/>
    <property type="match status" value="1"/>
</dbReference>
<evidence type="ECO:0000256" key="1">
    <source>
        <dbReference type="ARBA" id="ARBA00004914"/>
    </source>
</evidence>
<protein>
    <recommendedName>
        <fullName evidence="4 8">Sucrose-6-phosphate hydrolase</fullName>
        <ecNumber evidence="3 8">3.2.1.26</ecNumber>
    </recommendedName>
    <alternativeName>
        <fullName evidence="7 9">Invertase</fullName>
    </alternativeName>
</protein>
<dbReference type="InterPro" id="IPR013189">
    <property type="entry name" value="Glyco_hydro_32_C"/>
</dbReference>
<evidence type="ECO:0000256" key="5">
    <source>
        <dbReference type="ARBA" id="ARBA00022801"/>
    </source>
</evidence>
<comment type="function">
    <text evidence="9">Enables the bacterium to metabolize sucrose as a sole carbon source.</text>
</comment>
<accession>A0ABT0WDV9</accession>
<keyword evidence="6 8" id="KW-0326">Glycosidase</keyword>
<evidence type="ECO:0000259" key="10">
    <source>
        <dbReference type="Pfam" id="PF00251"/>
    </source>
</evidence>
<dbReference type="SUPFAM" id="SSF49899">
    <property type="entry name" value="Concanavalin A-like lectins/glucanases"/>
    <property type="match status" value="1"/>
</dbReference>
<name>A0ABT0WDV9_9BACI</name>
<dbReference type="InterPro" id="IPR013148">
    <property type="entry name" value="Glyco_hydro_32_N"/>
</dbReference>
<comment type="pathway">
    <text evidence="1 9">Glycan biosynthesis; sucrose metabolism.</text>
</comment>
<dbReference type="InterPro" id="IPR051214">
    <property type="entry name" value="GH32_Enzymes"/>
</dbReference>
<keyword evidence="9" id="KW-0119">Carbohydrate metabolism</keyword>
<dbReference type="PANTHER" id="PTHR43101:SF1">
    <property type="entry name" value="BETA-FRUCTOSIDASE"/>
    <property type="match status" value="1"/>
</dbReference>
<evidence type="ECO:0000256" key="7">
    <source>
        <dbReference type="ARBA" id="ARBA00033367"/>
    </source>
</evidence>